<dbReference type="Pfam" id="PF08378">
    <property type="entry name" value="NERD"/>
    <property type="match status" value="1"/>
</dbReference>
<dbReference type="InterPro" id="IPR011528">
    <property type="entry name" value="NERD"/>
</dbReference>
<evidence type="ECO:0000313" key="3">
    <source>
        <dbReference type="Proteomes" id="UP000295416"/>
    </source>
</evidence>
<feature type="domain" description="NERD" evidence="1">
    <location>
        <begin position="37"/>
        <end position="150"/>
    </location>
</feature>
<dbReference type="EMBL" id="SLXK01000013">
    <property type="protein sequence ID" value="TCP29071.1"/>
    <property type="molecule type" value="Genomic_DNA"/>
</dbReference>
<sequence length="301" mass="35225">MFYKSRTESEELLILKALNTRMTLSDKDKRYYFSLKKGYEGEVLFDSMTEKLDCDCLILNDLLLKFNNTLFQIDTLIILSDALHFFEVKNYDGDYFYEQDRLYNKSKSEITNPLNQLGRSEALLRQLLQSLGFKIPVHSSVVFINPEFTLYQAPLGKPFIFPTQINRFLKNLNTTSLKLNRKHKLLADKLISLHIKTSPFKQLPTYDYDQLKKGITCAKCNSFLLSVEGRKCVCMECDHEESVDAAVMRSVAEFKLLFPKQKVTTNIIHEWCKVVGSKTRIKRILEKNYKMVGIHQWTYYE</sequence>
<gene>
    <name evidence="2" type="ORF">EV207_113108</name>
</gene>
<keyword evidence="3" id="KW-1185">Reference proteome</keyword>
<comment type="caution">
    <text evidence="2">The sequence shown here is derived from an EMBL/GenBank/DDBJ whole genome shotgun (WGS) entry which is preliminary data.</text>
</comment>
<organism evidence="2 3">
    <name type="scientific">Scopulibacillus darangshiensis</name>
    <dbReference type="NCBI Taxonomy" id="442528"/>
    <lineage>
        <taxon>Bacteria</taxon>
        <taxon>Bacillati</taxon>
        <taxon>Bacillota</taxon>
        <taxon>Bacilli</taxon>
        <taxon>Bacillales</taxon>
        <taxon>Sporolactobacillaceae</taxon>
        <taxon>Scopulibacillus</taxon>
    </lineage>
</organism>
<reference evidence="2 3" key="1">
    <citation type="submission" date="2019-03" db="EMBL/GenBank/DDBJ databases">
        <title>Genomic Encyclopedia of Type Strains, Phase IV (KMG-IV): sequencing the most valuable type-strain genomes for metagenomic binning, comparative biology and taxonomic classification.</title>
        <authorList>
            <person name="Goeker M."/>
        </authorList>
    </citation>
    <scope>NUCLEOTIDE SEQUENCE [LARGE SCALE GENOMIC DNA]</scope>
    <source>
        <strain evidence="2 3">DSM 19377</strain>
    </source>
</reference>
<dbReference type="AlphaFoldDB" id="A0A4R2P541"/>
<proteinExistence type="predicted"/>
<dbReference type="Proteomes" id="UP000295416">
    <property type="component" value="Unassembled WGS sequence"/>
</dbReference>
<accession>A0A4R2P541</accession>
<evidence type="ECO:0000313" key="2">
    <source>
        <dbReference type="EMBL" id="TCP29071.1"/>
    </source>
</evidence>
<dbReference type="RefSeq" id="WP_207902947.1">
    <property type="nucleotide sequence ID" value="NZ_SLXK01000013.1"/>
</dbReference>
<protein>
    <submittedName>
        <fullName evidence="2">Nuclease-like protein</fullName>
    </submittedName>
</protein>
<dbReference type="PROSITE" id="PS50965">
    <property type="entry name" value="NERD"/>
    <property type="match status" value="1"/>
</dbReference>
<name>A0A4R2P541_9BACL</name>
<evidence type="ECO:0000259" key="1">
    <source>
        <dbReference type="PROSITE" id="PS50965"/>
    </source>
</evidence>